<evidence type="ECO:0000313" key="3">
    <source>
        <dbReference type="EMBL" id="QHS87449.1"/>
    </source>
</evidence>
<evidence type="ECO:0000256" key="1">
    <source>
        <dbReference type="ARBA" id="ARBA00023163"/>
    </source>
</evidence>
<dbReference type="PANTHER" id="PTHR10535:SF0">
    <property type="entry name" value="DNA-DIRECTED RNA POLYMERASES I, II, AND III SUBUNIT RPABC1"/>
    <property type="match status" value="1"/>
</dbReference>
<dbReference type="Pfam" id="PF01191">
    <property type="entry name" value="RNA_pol_Rpb5_C"/>
    <property type="match status" value="1"/>
</dbReference>
<dbReference type="InterPro" id="IPR000783">
    <property type="entry name" value="RNA_pol_subH/Rpb5_C"/>
</dbReference>
<dbReference type="GO" id="GO:0042797">
    <property type="term" value="P:tRNA transcription by RNA polymerase III"/>
    <property type="evidence" value="ECO:0007669"/>
    <property type="project" value="TreeGrafter"/>
</dbReference>
<dbReference type="PANTHER" id="PTHR10535">
    <property type="entry name" value="DNA-DIRECTED RNA POLYMERASES I, II, AND III SUBUNIT RPABC1"/>
    <property type="match status" value="1"/>
</dbReference>
<dbReference type="GO" id="GO:0006362">
    <property type="term" value="P:transcription elongation by RNA polymerase I"/>
    <property type="evidence" value="ECO:0007669"/>
    <property type="project" value="TreeGrafter"/>
</dbReference>
<name>A0A6C0B7C3_9ZZZZ</name>
<dbReference type="GO" id="GO:0003677">
    <property type="term" value="F:DNA binding"/>
    <property type="evidence" value="ECO:0007669"/>
    <property type="project" value="InterPro"/>
</dbReference>
<dbReference type="GO" id="GO:0006366">
    <property type="term" value="P:transcription by RNA polymerase II"/>
    <property type="evidence" value="ECO:0007669"/>
    <property type="project" value="TreeGrafter"/>
</dbReference>
<dbReference type="InterPro" id="IPR014381">
    <property type="entry name" value="Arch_Rpo5/euc_Rpb5"/>
</dbReference>
<dbReference type="GO" id="GO:0003899">
    <property type="term" value="F:DNA-directed RNA polymerase activity"/>
    <property type="evidence" value="ECO:0007669"/>
    <property type="project" value="InterPro"/>
</dbReference>
<dbReference type="EMBL" id="MN739081">
    <property type="protein sequence ID" value="QHS87449.1"/>
    <property type="molecule type" value="Genomic_DNA"/>
</dbReference>
<accession>A0A6C0B7C3</accession>
<protein>
    <recommendedName>
        <fullName evidence="2">RNA polymerase subunit H/Rpb5 C-terminal domain-containing protein</fullName>
    </recommendedName>
</protein>
<dbReference type="GO" id="GO:0005666">
    <property type="term" value="C:RNA polymerase III complex"/>
    <property type="evidence" value="ECO:0007669"/>
    <property type="project" value="TreeGrafter"/>
</dbReference>
<dbReference type="Gene3D" id="3.90.940.20">
    <property type="entry name" value="RPB5-like RNA polymerase subunit"/>
    <property type="match status" value="1"/>
</dbReference>
<dbReference type="InterPro" id="IPR035913">
    <property type="entry name" value="RPB5-like_sf"/>
</dbReference>
<evidence type="ECO:0000259" key="2">
    <source>
        <dbReference type="Pfam" id="PF01191"/>
    </source>
</evidence>
<dbReference type="GO" id="GO:0005665">
    <property type="term" value="C:RNA polymerase II, core complex"/>
    <property type="evidence" value="ECO:0007669"/>
    <property type="project" value="TreeGrafter"/>
</dbReference>
<organism evidence="3">
    <name type="scientific">viral metagenome</name>
    <dbReference type="NCBI Taxonomy" id="1070528"/>
    <lineage>
        <taxon>unclassified sequences</taxon>
        <taxon>metagenomes</taxon>
        <taxon>organismal metagenomes</taxon>
    </lineage>
</organism>
<dbReference type="GO" id="GO:0005736">
    <property type="term" value="C:RNA polymerase I complex"/>
    <property type="evidence" value="ECO:0007669"/>
    <property type="project" value="TreeGrafter"/>
</dbReference>
<sequence>MSFSNAELTSIYNSRKTLLEIYGDEEIFWKLDQRTVLEYHNFTINEIEAMAKNNQLDMFLKSQTDTGKIYVKYMLNKSTIRLTLVDDLVEELFEYEGVLGKNDTLVLVINDEPNDSMVAKLQYLYDNKGYFIVSHNINRLQRNIMKHALVPKHRIIEDLVGKDGKSTIDTFMTKYNLKSKSQLPEISRFDPVALLVCLRPGQICEIDRKSPTSVVSKYYRVCV</sequence>
<dbReference type="AlphaFoldDB" id="A0A6C0B7C3"/>
<reference evidence="3" key="1">
    <citation type="journal article" date="2020" name="Nature">
        <title>Giant virus diversity and host interactions through global metagenomics.</title>
        <authorList>
            <person name="Schulz F."/>
            <person name="Roux S."/>
            <person name="Paez-Espino D."/>
            <person name="Jungbluth S."/>
            <person name="Walsh D.A."/>
            <person name="Denef V.J."/>
            <person name="McMahon K.D."/>
            <person name="Konstantinidis K.T."/>
            <person name="Eloe-Fadrosh E.A."/>
            <person name="Kyrpides N.C."/>
            <person name="Woyke T."/>
        </authorList>
    </citation>
    <scope>NUCLEOTIDE SEQUENCE</scope>
    <source>
        <strain evidence="3">GVMAG-M-3300010157-4</strain>
    </source>
</reference>
<keyword evidence="1" id="KW-0804">Transcription</keyword>
<dbReference type="PIRSF" id="PIRSF000747">
    <property type="entry name" value="RPB5"/>
    <property type="match status" value="1"/>
</dbReference>
<dbReference type="SUPFAM" id="SSF55287">
    <property type="entry name" value="RPB5-like RNA polymerase subunit"/>
    <property type="match status" value="1"/>
</dbReference>
<proteinExistence type="predicted"/>
<feature type="domain" description="RNA polymerase subunit H/Rpb5 C-terminal" evidence="2">
    <location>
        <begin position="143"/>
        <end position="222"/>
    </location>
</feature>